<evidence type="ECO:0000259" key="1">
    <source>
        <dbReference type="SMART" id="SM00014"/>
    </source>
</evidence>
<dbReference type="InterPro" id="IPR000326">
    <property type="entry name" value="PAP2/HPO"/>
</dbReference>
<evidence type="ECO:0000313" key="2">
    <source>
        <dbReference type="EMBL" id="OYD17625.1"/>
    </source>
</evidence>
<dbReference type="SUPFAM" id="SSF48317">
    <property type="entry name" value="Acid phosphatase/Vanadium-dependent haloperoxidase"/>
    <property type="match status" value="1"/>
</dbReference>
<dbReference type="Pfam" id="PF01569">
    <property type="entry name" value="PAP2"/>
    <property type="match status" value="1"/>
</dbReference>
<sequence>MFFILIICSIPLQNDSIRTWDINSLDYWEGICSDGGYVLSSPVRWSGGDWLKCGLFLGTTGGLMCRDEEMRDWFQRRRSSTSNRISSGIEPLGAEGAVVALGTVYLSGCLLHDAALKRTALLCGESALVSGVVVGALKILAGRARPYKDEGAYSYSPFNICASYQSLPSGHTSTAFAIASCLADDCENKLVGVMCYGMAILVGLARIHDNEHWISDVFLGGVIGIGVGKTISKLHGR</sequence>
<dbReference type="EMBL" id="NOZQ01000002">
    <property type="protein sequence ID" value="OYD17625.1"/>
    <property type="molecule type" value="Genomic_DNA"/>
</dbReference>
<name>A0A235C1G3_UNCW3</name>
<accession>A0A235C1G3</accession>
<dbReference type="Proteomes" id="UP000215215">
    <property type="component" value="Unassembled WGS sequence"/>
</dbReference>
<dbReference type="InterPro" id="IPR036938">
    <property type="entry name" value="PAP2/HPO_sf"/>
</dbReference>
<dbReference type="AlphaFoldDB" id="A0A235C1G3"/>
<dbReference type="SMART" id="SM00014">
    <property type="entry name" value="acidPPc"/>
    <property type="match status" value="1"/>
</dbReference>
<protein>
    <recommendedName>
        <fullName evidence="1">Phosphatidic acid phosphatase type 2/haloperoxidase domain-containing protein</fullName>
    </recommendedName>
</protein>
<proteinExistence type="predicted"/>
<gene>
    <name evidence="2" type="ORF">CH333_00045</name>
</gene>
<organism evidence="2 3">
    <name type="scientific">candidate division WOR-3 bacterium JGI_Cruoil_03_44_89</name>
    <dbReference type="NCBI Taxonomy" id="1973748"/>
    <lineage>
        <taxon>Bacteria</taxon>
        <taxon>Bacteria division WOR-3</taxon>
    </lineage>
</organism>
<dbReference type="Gene3D" id="1.20.144.10">
    <property type="entry name" value="Phosphatidic acid phosphatase type 2/haloperoxidase"/>
    <property type="match status" value="1"/>
</dbReference>
<evidence type="ECO:0000313" key="3">
    <source>
        <dbReference type="Proteomes" id="UP000215215"/>
    </source>
</evidence>
<feature type="domain" description="Phosphatidic acid phosphatase type 2/haloperoxidase" evidence="1">
    <location>
        <begin position="116"/>
        <end position="232"/>
    </location>
</feature>
<comment type="caution">
    <text evidence="2">The sequence shown here is derived from an EMBL/GenBank/DDBJ whole genome shotgun (WGS) entry which is preliminary data.</text>
</comment>
<reference evidence="2 3" key="1">
    <citation type="submission" date="2017-07" db="EMBL/GenBank/DDBJ databases">
        <title>Recovery of genomes from metagenomes via a dereplication, aggregation, and scoring strategy.</title>
        <authorList>
            <person name="Sieber C.M."/>
            <person name="Probst A.J."/>
            <person name="Sharrar A."/>
            <person name="Thomas B.C."/>
            <person name="Hess M."/>
            <person name="Tringe S.G."/>
            <person name="Banfield J.F."/>
        </authorList>
    </citation>
    <scope>NUCLEOTIDE SEQUENCE [LARGE SCALE GENOMIC DNA]</scope>
    <source>
        <strain evidence="2">JGI_Cruoil_03_44_89</strain>
    </source>
</reference>